<keyword evidence="2" id="KW-0812">Transmembrane</keyword>
<sequence length="311" mass="33403">MQWWNDFVTWFNSDEGWQIVSTAIIPFVAIVVAGLVAALIGRASTRRVISLTDRERRIATVTALISAARRASKWNTLSVPEQQHAEHLVHEADTRIRLLPIPGTALAADWAAHEIAQMKKNSVNFSFQADQSLIEFRDRLVEWQAKPSRAKKLFKGDLDTWAYESTLVDQDLVTKQQEWARRQVNETGPIAVSPASPSTTPAVAPPAVSPAVTPAASSGSAAQAGFERPAAVATAESSTPAAEPRKPFSWGASRTSAASPVATPPASTPEPAAPATHSVDVPSNPDDTSFTAPGPVSAETVRKRINPDDAY</sequence>
<organism evidence="3 4">
    <name type="scientific">Homoserinimonas aerilata</name>
    <dbReference type="NCBI Taxonomy" id="1162970"/>
    <lineage>
        <taxon>Bacteria</taxon>
        <taxon>Bacillati</taxon>
        <taxon>Actinomycetota</taxon>
        <taxon>Actinomycetes</taxon>
        <taxon>Micrococcales</taxon>
        <taxon>Microbacteriaceae</taxon>
        <taxon>Homoserinimonas</taxon>
    </lineage>
</organism>
<comment type="caution">
    <text evidence="3">The sequence shown here is derived from an EMBL/GenBank/DDBJ whole genome shotgun (WGS) entry which is preliminary data.</text>
</comment>
<dbReference type="EMBL" id="VFOM01000001">
    <property type="protein sequence ID" value="TQL47701.1"/>
    <property type="molecule type" value="Genomic_DNA"/>
</dbReference>
<name>A0A542YI68_9MICO</name>
<feature type="region of interest" description="Disordered" evidence="1">
    <location>
        <begin position="185"/>
        <end position="311"/>
    </location>
</feature>
<keyword evidence="4" id="KW-1185">Reference proteome</keyword>
<evidence type="ECO:0000256" key="2">
    <source>
        <dbReference type="SAM" id="Phobius"/>
    </source>
</evidence>
<feature type="compositionally biased region" description="Pro residues" evidence="1">
    <location>
        <begin position="262"/>
        <end position="272"/>
    </location>
</feature>
<feature type="compositionally biased region" description="Low complexity" evidence="1">
    <location>
        <begin position="209"/>
        <end position="225"/>
    </location>
</feature>
<evidence type="ECO:0000313" key="3">
    <source>
        <dbReference type="EMBL" id="TQL47701.1"/>
    </source>
</evidence>
<feature type="transmembrane region" description="Helical" evidence="2">
    <location>
        <begin position="20"/>
        <end position="40"/>
    </location>
</feature>
<dbReference type="AlphaFoldDB" id="A0A542YI68"/>
<feature type="compositionally biased region" description="Basic and acidic residues" evidence="1">
    <location>
        <begin position="300"/>
        <end position="311"/>
    </location>
</feature>
<reference evidence="3 4" key="1">
    <citation type="submission" date="2019-06" db="EMBL/GenBank/DDBJ databases">
        <title>Sequencing the genomes of 1000 actinobacteria strains.</title>
        <authorList>
            <person name="Klenk H.-P."/>
        </authorList>
    </citation>
    <scope>NUCLEOTIDE SEQUENCE [LARGE SCALE GENOMIC DNA]</scope>
    <source>
        <strain evidence="3 4">DSM 26477</strain>
    </source>
</reference>
<proteinExistence type="predicted"/>
<dbReference type="Proteomes" id="UP000317998">
    <property type="component" value="Unassembled WGS sequence"/>
</dbReference>
<dbReference type="RefSeq" id="WP_185740450.1">
    <property type="nucleotide sequence ID" value="NZ_VFOM01000001.1"/>
</dbReference>
<protein>
    <submittedName>
        <fullName evidence="3">Uncharacterized protein</fullName>
    </submittedName>
</protein>
<keyword evidence="2" id="KW-0472">Membrane</keyword>
<evidence type="ECO:0000256" key="1">
    <source>
        <dbReference type="SAM" id="MobiDB-lite"/>
    </source>
</evidence>
<keyword evidence="2" id="KW-1133">Transmembrane helix</keyword>
<gene>
    <name evidence="3" type="ORF">FB562_0769</name>
</gene>
<feature type="compositionally biased region" description="Low complexity" evidence="1">
    <location>
        <begin position="191"/>
        <end position="202"/>
    </location>
</feature>
<feature type="compositionally biased region" description="Low complexity" evidence="1">
    <location>
        <begin position="252"/>
        <end position="261"/>
    </location>
</feature>
<accession>A0A542YI68</accession>
<evidence type="ECO:0000313" key="4">
    <source>
        <dbReference type="Proteomes" id="UP000317998"/>
    </source>
</evidence>